<dbReference type="InterPro" id="IPR049255">
    <property type="entry name" value="Apc1_N"/>
</dbReference>
<feature type="region of interest" description="Disordered" evidence="6">
    <location>
        <begin position="932"/>
        <end position="952"/>
    </location>
</feature>
<feature type="compositionally biased region" description="Basic and acidic residues" evidence="6">
    <location>
        <begin position="1445"/>
        <end position="1455"/>
    </location>
</feature>
<dbReference type="Pfam" id="PF20518">
    <property type="entry name" value="Apc1_MidN"/>
    <property type="match status" value="1"/>
</dbReference>
<dbReference type="GO" id="GO:0051301">
    <property type="term" value="P:cell division"/>
    <property type="evidence" value="ECO:0007669"/>
    <property type="project" value="UniProtKB-KW"/>
</dbReference>
<dbReference type="InterPro" id="IPR024990">
    <property type="entry name" value="Apc1"/>
</dbReference>
<dbReference type="GO" id="GO:0031145">
    <property type="term" value="P:anaphase-promoting complex-dependent catabolic process"/>
    <property type="evidence" value="ECO:0007669"/>
    <property type="project" value="TreeGrafter"/>
</dbReference>
<dbReference type="InterPro" id="IPR046794">
    <property type="entry name" value="Apc1_MidN"/>
</dbReference>
<feature type="compositionally biased region" description="Low complexity" evidence="6">
    <location>
        <begin position="180"/>
        <end position="190"/>
    </location>
</feature>
<feature type="region of interest" description="Disordered" evidence="6">
    <location>
        <begin position="339"/>
        <end position="364"/>
    </location>
</feature>
<feature type="region of interest" description="Disordered" evidence="6">
    <location>
        <begin position="1428"/>
        <end position="1461"/>
    </location>
</feature>
<dbReference type="Gene3D" id="1.25.10.10">
    <property type="entry name" value="Leucine-rich Repeat Variant"/>
    <property type="match status" value="2"/>
</dbReference>
<feature type="compositionally biased region" description="Low complexity" evidence="6">
    <location>
        <begin position="352"/>
        <end position="364"/>
    </location>
</feature>
<feature type="domain" description="Anaphase-promoting complex subunit 1 N-terminal" evidence="7">
    <location>
        <begin position="54"/>
        <end position="282"/>
    </location>
</feature>
<evidence type="ECO:0000256" key="6">
    <source>
        <dbReference type="SAM" id="MobiDB-lite"/>
    </source>
</evidence>
<dbReference type="Proteomes" id="UP001162060">
    <property type="component" value="Unassembled WGS sequence"/>
</dbReference>
<dbReference type="GO" id="GO:0070979">
    <property type="term" value="P:protein K11-linked ubiquitination"/>
    <property type="evidence" value="ECO:0007669"/>
    <property type="project" value="TreeGrafter"/>
</dbReference>
<reference evidence="10" key="1">
    <citation type="submission" date="2024-01" db="EMBL/GenBank/DDBJ databases">
        <authorList>
            <person name="Webb A."/>
        </authorList>
    </citation>
    <scope>NUCLEOTIDE SEQUENCE</scope>
    <source>
        <strain evidence="10">Pm1</strain>
    </source>
</reference>
<sequence>MEEDALPSIRVRCAGVRGNHVRSSASDNAHVFYSDSQYRQSPFLVRVSLNSVSFVHRGTDVVERRFVFPGRVLDAVLADFSTQALHGSARYTSRYTGGPRPRRSPLQLQTHHHVCVLVRCDCLNVYTAAGEVFEVALPFQANRIFPMAGRGLLLQRSPAMQVPVTSLKRPRDAAAVALARRNRRASTSNRGDGNRCKYSVPGTGAPARPRYFTLRHPLDEVRPVALSLRKSRLSGTDETRFLSDSSLEAVDVVEVGASSVLVAFHLVERTFHVFRMKVVETKAKGYCMPNVKIVDIPTWTKYRGKSDVEELRVRIEPEWVAELLWKSPRVRPASLKSTLQMPVAPPPHATTSPVLPSPSLMSGSSISRRNSTKRAFIASGCDGLPLLCIMDKQSGSLFLKPILRQESPHAKDARATSNVRTLYCRDAVPISRKDDSTSRGTGEDLGEQRYEGSTDIVVLEKSGTLMLYREHRSICRLILPDLTQDDIVFDAVHKDGSKRMRLTGVVQLLSIDEGSAYEIALPNMCSSMSGNISRYEHPLKIVGSPLLQQVFDVLDRIVPPTTLSAFRAQMVYIAQLKAENALADSDLVGGGLEWQSFRECIISLLPKQACTDNTGLLPVAAGLACDDEETATSSPSSAFHALCQSKFHDMYQYEHAMLFATMELPVTKCLARDVQKSTNDITVVACNRECSKMRDYMTAVFAGLHLLCEELKLSTALARQRLYLVDLLSDMGLQLGSDHFVAYYKDDNCISTKRQVSSTALKPQHELHAESLLVFSTYGCVPDLMLWLQNKMMAKAQDAMEFPALLDDSDHQQLISDCSFRRRISPLWRTRAICRAFELMFPKSKDTAHQLPTAQSNALELIIYLAQDPVGSMLSLDDLPVGLSFPIVQFICQVKHNPPPFITEDVCTFVGREDLSIASAESLADPFNYSGIRRNQKQHDPASGSSDSSILSEDEIRDDCDGLERVISRSQPLFPADQRMKEVTRLLRSCRPICLKLDKTPDLSDQDYAQQQQNRLLLLCKRSMALPVARGMVTLGSFDVTTAQTQMWRLHIPALPLAGRKPPANAIVELDRSGYATELTYWPQFHNGCATGLRLPAHDLSGAIDRHWVKYHRPSVGEPPQPNSTSNRQTAAAAESDETAARKMEEAYAAHAGLLMGIGLRGHLKCLSMADVYNYLSLSNEFVTVGIMLGMASTAAHCRRKRKQHALTTHITVQDADNQLLPSANEDTEVLSLEMDSFFPGVPELASSEKSPLRGMGFALSLERSVSKMLCLHLPSLLPPPSGGFSVPASTQTAALLGLGILYQGTGYRLMTELLLTEIARSPSSSQCVGGDGNAELSMALFDQLEGYALAAGMALGLVTLGRGQTTTGDPGLADLKLEEKLHKYIVGGAVHYRDLNAAGSCLYRGRCWQAFGGGGSGVGSAVNGNAASNGSPNVSTEAFPGAGRDTKHSHDRSGTRGGGEHVNVGVTGCASALALAFMYMQTDNKTVAAQLAVPDTLILLEYVRPDILLVRTLAKNLVMWSNIFPTVQWIEQCEVPAQLYEAYQSILNARVDVDRLKHSSGSPPHFDLHSICEAYANIVTGACMSIGLRFAGTSNTSARDTLGKYVLHFRELRSNMSSSLVLVRGSSNAVAAATERATVERCLAVCAQALALIDAGTGHVETLTLLRSLTLRQRVDVAISYGNHMALSMAIGLLFLGGGRATVSRSKEAIAALVISLYPIPPMNTADNKYHLQAFRHLYVLAVDTSRFIETLDVNTKTTSAVQVQVDLLPSSFDETQSLCRELRSPCLLPDITTMKRLVISDPEFYPIEIIVSPSSDQHMPSGANAVTTANALRLDLLRKKNVVFLKRRQRKDNDHSANFTDVDAWNYNGGSTSDDRLQALFRSYFDTSLVSDEDDCGVRENDNGQLGVADWGSSWWSSQLSPRSLEKVLEEAPLLMPSYLNALHALFRLQQVPQLSCATEVVHLSMFSEYCRLAMFVQAKHGEDNSEKMHGSETMAKMASFPEFGVWLSHQTEEALGALWRRTSLSITSMTSARVQLLNEPSSSISFTMRDQSETDTFLLSVLLRYFAGLSMSSLPTNKQPRSTTVKDWKVKFQQVLSACSRVAPSSIGMTSPARFQLSVFLEHEELTTAEKTFWLKLVSFFLFSISNR</sequence>
<evidence type="ECO:0000313" key="11">
    <source>
        <dbReference type="Proteomes" id="UP001162060"/>
    </source>
</evidence>
<proteinExistence type="inferred from homology"/>
<dbReference type="InterPro" id="IPR011989">
    <property type="entry name" value="ARM-like"/>
</dbReference>
<comment type="caution">
    <text evidence="10">The sequence shown here is derived from an EMBL/GenBank/DDBJ whole genome shotgun (WGS) entry which is preliminary data.</text>
</comment>
<accession>A0AAV1V0L0</accession>
<evidence type="ECO:0000256" key="2">
    <source>
        <dbReference type="ARBA" id="ARBA00022618"/>
    </source>
</evidence>
<evidence type="ECO:0008006" key="12">
    <source>
        <dbReference type="Google" id="ProtNLM"/>
    </source>
</evidence>
<keyword evidence="3" id="KW-0677">Repeat</keyword>
<keyword evidence="4" id="KW-0498">Mitosis</keyword>
<evidence type="ECO:0000256" key="1">
    <source>
        <dbReference type="ARBA" id="ARBA00010547"/>
    </source>
</evidence>
<feature type="region of interest" description="Disordered" evidence="6">
    <location>
        <begin position="1113"/>
        <end position="1140"/>
    </location>
</feature>
<feature type="domain" description="Anaphase-promoting complex subunit 1 beta-sandwich" evidence="9">
    <location>
        <begin position="1748"/>
        <end position="1816"/>
    </location>
</feature>
<dbReference type="Pfam" id="PF21282">
    <property type="entry name" value="APC1_3rd"/>
    <property type="match status" value="1"/>
</dbReference>
<dbReference type="GO" id="GO:0007091">
    <property type="term" value="P:metaphase/anaphase transition of mitotic cell cycle"/>
    <property type="evidence" value="ECO:0007669"/>
    <property type="project" value="TreeGrafter"/>
</dbReference>
<name>A0AAV1V0L0_9STRA</name>
<evidence type="ECO:0000256" key="5">
    <source>
        <dbReference type="ARBA" id="ARBA00023306"/>
    </source>
</evidence>
<keyword evidence="2" id="KW-0132">Cell division</keyword>
<dbReference type="EMBL" id="CAKLBY020000258">
    <property type="protein sequence ID" value="CAK7940489.1"/>
    <property type="molecule type" value="Genomic_DNA"/>
</dbReference>
<dbReference type="PANTHER" id="PTHR12827">
    <property type="entry name" value="MEIOTIC CHECKPOINT REGULATOR TSG24 FAMILY MEMBER"/>
    <property type="match status" value="1"/>
</dbReference>
<keyword evidence="5" id="KW-0131">Cell cycle</keyword>
<evidence type="ECO:0000259" key="7">
    <source>
        <dbReference type="Pfam" id="PF12859"/>
    </source>
</evidence>
<evidence type="ECO:0000256" key="3">
    <source>
        <dbReference type="ARBA" id="ARBA00022737"/>
    </source>
</evidence>
<feature type="region of interest" description="Disordered" evidence="6">
    <location>
        <begin position="180"/>
        <end position="200"/>
    </location>
</feature>
<dbReference type="PANTHER" id="PTHR12827:SF3">
    <property type="entry name" value="ANAPHASE-PROMOTING COMPLEX SUBUNIT 1"/>
    <property type="match status" value="1"/>
</dbReference>
<evidence type="ECO:0000256" key="4">
    <source>
        <dbReference type="ARBA" id="ARBA00022776"/>
    </source>
</evidence>
<evidence type="ECO:0000313" key="10">
    <source>
        <dbReference type="EMBL" id="CAK7940489.1"/>
    </source>
</evidence>
<feature type="domain" description="Anaphase-promoting complex subunit 1 middle" evidence="8">
    <location>
        <begin position="695"/>
        <end position="916"/>
    </location>
</feature>
<evidence type="ECO:0000259" key="9">
    <source>
        <dbReference type="Pfam" id="PF21282"/>
    </source>
</evidence>
<dbReference type="InterPro" id="IPR048971">
    <property type="entry name" value="Apc1_3rd"/>
</dbReference>
<evidence type="ECO:0000259" key="8">
    <source>
        <dbReference type="Pfam" id="PF20518"/>
    </source>
</evidence>
<dbReference type="GO" id="GO:0060090">
    <property type="term" value="F:molecular adaptor activity"/>
    <property type="evidence" value="ECO:0007669"/>
    <property type="project" value="TreeGrafter"/>
</dbReference>
<dbReference type="Pfam" id="PF12859">
    <property type="entry name" value="ANAPC1"/>
    <property type="match status" value="1"/>
</dbReference>
<comment type="similarity">
    <text evidence="1">Belongs to the APC1 family.</text>
</comment>
<gene>
    <name evidence="10" type="ORF">PM001_LOCUS25639</name>
</gene>
<dbReference type="GO" id="GO:0005680">
    <property type="term" value="C:anaphase-promoting complex"/>
    <property type="evidence" value="ECO:0007669"/>
    <property type="project" value="InterPro"/>
</dbReference>
<protein>
    <recommendedName>
        <fullName evidence="12">Anaphase-promoting complex subunit 1</fullName>
    </recommendedName>
</protein>
<organism evidence="10 11">
    <name type="scientific">Peronospora matthiolae</name>
    <dbReference type="NCBI Taxonomy" id="2874970"/>
    <lineage>
        <taxon>Eukaryota</taxon>
        <taxon>Sar</taxon>
        <taxon>Stramenopiles</taxon>
        <taxon>Oomycota</taxon>
        <taxon>Peronosporomycetes</taxon>
        <taxon>Peronosporales</taxon>
        <taxon>Peronosporaceae</taxon>
        <taxon>Peronospora</taxon>
    </lineage>
</organism>